<keyword evidence="1" id="KW-0596">Phosphopantetheine</keyword>
<dbReference type="InterPro" id="IPR049900">
    <property type="entry name" value="PKS_mFAS_DH"/>
</dbReference>
<dbReference type="Pfam" id="PF00550">
    <property type="entry name" value="PP-binding"/>
    <property type="match status" value="2"/>
</dbReference>
<dbReference type="InterPro" id="IPR036291">
    <property type="entry name" value="NAD(P)-bd_dom_sf"/>
</dbReference>
<dbReference type="SUPFAM" id="SSF51735">
    <property type="entry name" value="NAD(P)-binding Rossmann-fold domains"/>
    <property type="match status" value="4"/>
</dbReference>
<dbReference type="PANTHER" id="PTHR43775">
    <property type="entry name" value="FATTY ACID SYNTHASE"/>
    <property type="match status" value="1"/>
</dbReference>
<comment type="caution">
    <text evidence="10">The sequence shown here is derived from an EMBL/GenBank/DDBJ whole genome shotgun (WGS) entry which is preliminary data.</text>
</comment>
<dbReference type="Pfam" id="PF16197">
    <property type="entry name" value="KAsynt_C_assoc"/>
    <property type="match status" value="1"/>
</dbReference>
<keyword evidence="4" id="KW-0012">Acyltransferase</keyword>
<dbReference type="SUPFAM" id="SSF47336">
    <property type="entry name" value="ACP-like"/>
    <property type="match status" value="2"/>
</dbReference>
<evidence type="ECO:0000313" key="10">
    <source>
        <dbReference type="EMBL" id="MFC3965470.1"/>
    </source>
</evidence>
<feature type="active site" description="Proton acceptor; for dehydratase activity" evidence="5">
    <location>
        <position position="1817"/>
    </location>
</feature>
<dbReference type="EMBL" id="JBHSAX010000021">
    <property type="protein sequence ID" value="MFC3965470.1"/>
    <property type="molecule type" value="Genomic_DNA"/>
</dbReference>
<evidence type="ECO:0000256" key="2">
    <source>
        <dbReference type="ARBA" id="ARBA00022553"/>
    </source>
</evidence>
<keyword evidence="11" id="KW-1185">Reference proteome</keyword>
<dbReference type="Proteomes" id="UP001595696">
    <property type="component" value="Unassembled WGS sequence"/>
</dbReference>
<dbReference type="SMART" id="SM00825">
    <property type="entry name" value="PKS_KS"/>
    <property type="match status" value="1"/>
</dbReference>
<dbReference type="PROSITE" id="PS52004">
    <property type="entry name" value="KS3_2"/>
    <property type="match status" value="1"/>
</dbReference>
<feature type="region of interest" description="C-terminal hotdog fold" evidence="5">
    <location>
        <begin position="208"/>
        <end position="345"/>
    </location>
</feature>
<feature type="domain" description="PKS/mFAS DH" evidence="9">
    <location>
        <begin position="1785"/>
        <end position="2057"/>
    </location>
</feature>
<dbReference type="Pfam" id="PF22953">
    <property type="entry name" value="SpnB_Rossmann"/>
    <property type="match status" value="2"/>
</dbReference>
<proteinExistence type="predicted"/>
<dbReference type="SMART" id="SM00823">
    <property type="entry name" value="PKS_PP"/>
    <property type="match status" value="2"/>
</dbReference>
<dbReference type="SMART" id="SM00827">
    <property type="entry name" value="PKS_AT"/>
    <property type="match status" value="1"/>
</dbReference>
<dbReference type="InterPro" id="IPR057326">
    <property type="entry name" value="KR_dom"/>
</dbReference>
<dbReference type="InterPro" id="IPR013968">
    <property type="entry name" value="PKS_KR"/>
</dbReference>
<evidence type="ECO:0000256" key="4">
    <source>
        <dbReference type="ARBA" id="ARBA00023315"/>
    </source>
</evidence>
<dbReference type="Pfam" id="PF08659">
    <property type="entry name" value="KR"/>
    <property type="match status" value="2"/>
</dbReference>
<dbReference type="Pfam" id="PF21089">
    <property type="entry name" value="PKS_DH_N"/>
    <property type="match status" value="2"/>
</dbReference>
<evidence type="ECO:0000259" key="8">
    <source>
        <dbReference type="PROSITE" id="PS52004"/>
    </source>
</evidence>
<dbReference type="SUPFAM" id="SSF55048">
    <property type="entry name" value="Probable ACP-binding domain of malonyl-CoA ACP transacylase"/>
    <property type="match status" value="1"/>
</dbReference>
<feature type="domain" description="PKS/mFAS DH" evidence="9">
    <location>
        <begin position="66"/>
        <end position="345"/>
    </location>
</feature>
<dbReference type="InterPro" id="IPR050091">
    <property type="entry name" value="PKS_NRPS_Biosynth_Enz"/>
</dbReference>
<dbReference type="Gene3D" id="3.30.70.3290">
    <property type="match status" value="2"/>
</dbReference>
<dbReference type="Pfam" id="PF14765">
    <property type="entry name" value="PS-DH"/>
    <property type="match status" value="2"/>
</dbReference>
<dbReference type="SUPFAM" id="SSF53901">
    <property type="entry name" value="Thiolase-like"/>
    <property type="match status" value="1"/>
</dbReference>
<dbReference type="InterPro" id="IPR016036">
    <property type="entry name" value="Malonyl_transacylase_ACP-bd"/>
</dbReference>
<dbReference type="InterPro" id="IPR049552">
    <property type="entry name" value="PKS_DH_N"/>
</dbReference>
<evidence type="ECO:0000259" key="9">
    <source>
        <dbReference type="PROSITE" id="PS52019"/>
    </source>
</evidence>
<evidence type="ECO:0000313" key="11">
    <source>
        <dbReference type="Proteomes" id="UP001595696"/>
    </source>
</evidence>
<dbReference type="SMART" id="SM00822">
    <property type="entry name" value="PKS_KR"/>
    <property type="match status" value="2"/>
</dbReference>
<dbReference type="Gene3D" id="3.40.366.10">
    <property type="entry name" value="Malonyl-Coenzyme A Acyl Carrier Protein, domain 2"/>
    <property type="match status" value="1"/>
</dbReference>
<dbReference type="InterPro" id="IPR020807">
    <property type="entry name" value="PKS_DH"/>
</dbReference>
<evidence type="ECO:0000256" key="6">
    <source>
        <dbReference type="SAM" id="MobiDB-lite"/>
    </source>
</evidence>
<dbReference type="InterPro" id="IPR049551">
    <property type="entry name" value="PKS_DH_C"/>
</dbReference>
<dbReference type="InterPro" id="IPR014031">
    <property type="entry name" value="Ketoacyl_synth_C"/>
</dbReference>
<dbReference type="Gene3D" id="3.40.47.10">
    <property type="match status" value="1"/>
</dbReference>
<dbReference type="InterPro" id="IPR020806">
    <property type="entry name" value="PKS_PP-bd"/>
</dbReference>
<feature type="region of interest" description="N-terminal hotdog fold" evidence="5">
    <location>
        <begin position="1785"/>
        <end position="1905"/>
    </location>
</feature>
<feature type="domain" description="Carrier" evidence="7">
    <location>
        <begin position="2493"/>
        <end position="2571"/>
    </location>
</feature>
<keyword evidence="2" id="KW-0597">Phosphoprotein</keyword>
<dbReference type="Pfam" id="PF02801">
    <property type="entry name" value="Ketoacyl-synt_C"/>
    <property type="match status" value="1"/>
</dbReference>
<dbReference type="InterPro" id="IPR036736">
    <property type="entry name" value="ACP-like_sf"/>
</dbReference>
<dbReference type="InterPro" id="IPR016039">
    <property type="entry name" value="Thiolase-like"/>
</dbReference>
<evidence type="ECO:0000259" key="7">
    <source>
        <dbReference type="PROSITE" id="PS50075"/>
    </source>
</evidence>
<dbReference type="CDD" id="cd08956">
    <property type="entry name" value="KR_3_FAS_SDR_x"/>
    <property type="match status" value="2"/>
</dbReference>
<dbReference type="PROSITE" id="PS52019">
    <property type="entry name" value="PKS_MFAS_DH"/>
    <property type="match status" value="2"/>
</dbReference>
<dbReference type="SUPFAM" id="SSF52151">
    <property type="entry name" value="FabD/lysophospholipase-like"/>
    <property type="match status" value="1"/>
</dbReference>
<name>A0ABV8E0N5_9NOCA</name>
<dbReference type="Gene3D" id="3.40.50.720">
    <property type="entry name" value="NAD(P)-binding Rossmann-like Domain"/>
    <property type="match status" value="2"/>
</dbReference>
<dbReference type="Gene3D" id="1.10.1200.10">
    <property type="entry name" value="ACP-like"/>
    <property type="match status" value="2"/>
</dbReference>
<organism evidence="10 11">
    <name type="scientific">Nocardia jiangsuensis</name>
    <dbReference type="NCBI Taxonomy" id="1691563"/>
    <lineage>
        <taxon>Bacteria</taxon>
        <taxon>Bacillati</taxon>
        <taxon>Actinomycetota</taxon>
        <taxon>Actinomycetes</taxon>
        <taxon>Mycobacteriales</taxon>
        <taxon>Nocardiaceae</taxon>
        <taxon>Nocardia</taxon>
    </lineage>
</organism>
<dbReference type="InterPro" id="IPR055123">
    <property type="entry name" value="SpnB-like_Rossmann"/>
</dbReference>
<feature type="region of interest" description="N-terminal hotdog fold" evidence="5">
    <location>
        <begin position="66"/>
        <end position="194"/>
    </location>
</feature>
<evidence type="ECO:0000256" key="1">
    <source>
        <dbReference type="ARBA" id="ARBA00022450"/>
    </source>
</evidence>
<dbReference type="InterPro" id="IPR042104">
    <property type="entry name" value="PKS_dehydratase_sf"/>
</dbReference>
<evidence type="ECO:0000256" key="3">
    <source>
        <dbReference type="ARBA" id="ARBA00022679"/>
    </source>
</evidence>
<dbReference type="InterPro" id="IPR018201">
    <property type="entry name" value="Ketoacyl_synth_AS"/>
</dbReference>
<dbReference type="CDD" id="cd00833">
    <property type="entry name" value="PKS"/>
    <property type="match status" value="1"/>
</dbReference>
<dbReference type="SMART" id="SM01294">
    <property type="entry name" value="PKS_PP_betabranch"/>
    <property type="match status" value="1"/>
</dbReference>
<sequence length="2657" mass="276788">MKLLRGERELLEGVARAFTAGVDVDWSRVKPGRRVPLPTYAFQHANYWLTSTRGGPAALGLGQATHPLLGAVVGIPGTGVTVLTGHLSLSTLPWLADHTVMDTVILPGTAFVELAVQAGDRVGAARLDELVLHVPLVLPGSGAGRDIRVIVGAEQEAGLRAVDIYSRDPAETAAGEENWIRHASGILGAARPAGSGDPAFLTWPPPGAAPLELTGFYAGLHHLGFGYGPVFRGLRRAWRRGDDIFADVALPRQDRTAAADYAVHPAVLDAALHAISLFDTEHTGGGMPFAWAGVSLYANAAAELRVRVTRRADGAVAVTAADPAGGPVLDIESLTLRPVSMDLLGQHHPARVDDLFVLDWVPAIAEPPREFGTWAELSGPERIGADNAVLHVTAGEVAETAQHVLDVLRAWLAGAGDAARLVIVTSGAVAVGPDDDVRNPAGAAVWGLVRSAQSEHPDRLILLDADRERLDPRALSAVLACGEPQVALRGEALHVPRLHRVQPAPGQPVVRWDDAGTILVTGGSGALGRVIVRHLADQGARHFLLTGRRGEDAPGVAEFRTELRAVGADAEVVACDIADRDAVARLLEAIPPDRPLSAVVHAAGIVDDGTIESLTTHQLRTVLAPKVDGARNLHELTAGLPLSAFVLFSSASGTFGNAGQANYAAANAFLDGLAAHRRHRGLPGVSLGWGLWAEASGLTGGLSEVDRSRMHRGGVAALSNERGTALFDAALAAGRPAVLPIRLRLTAPDDPGAPVPPLLRDLIRTRRTAGGAAAEPDTFVRRLRDAAPDEQRRTVLELVRTQIASTLGHSTAAGVDEGRALREIGFDSLTAVELRNRLGAATGLRLPATLTFDYPTPAAITGHLLGALVGRPDPVRAAAAPVLSDEPLAVVGMACRYPGGIANPDELWQLVADGREGITLFPADRGWDIEALYHPDPGNHGTSYTREGGFLHEAGEFDAGFFGISPREALAMDPQQRLLLETGWEALENAGIDPKSLRGSDTGVFAGLMYHDYVTRLTVVPDGVDGYMGTGNAGSVVSGRVAYALGLEGPAVTVDTACSSSLVAMHWAGQALRSGECSMALAGGVTVMATPGTFVDFSRQRGLAADGRCKSFAGAADGTGWSEGVGVVVLERLSDAVAKGHPVLAVVRGSAVNQDGASNGLTAPNGPSQQRVIRRALDAAGLHPAEVDVVEAHGTGTSLGDPIEAQALLATYGREREKPLWLGSIKSNIGHTQAAAGVAGVIKMVMAMRHGVLPATLHVDEPTPQVDWASGAVELLTSAREWPVDGHPRRAAVSSFGISGTNAHVILEQAPALAPSEPVETEGPVAWVVSGRGRDAAAGQAGRLAAWARAHPELPPADIGWSSVTSRSVFENRIVVIGRDRDTLLAGLDSAAAHAPRPGVVSGAVISTDSGARPGLALLFAGQGSQRPGMGRELADAFPVFAGALDSVCAALDEWLPRPLRAVLFAEPGSPEAALLDETRYTQAALFAVQVALFELLESWSITPDHLLGHSIGGLAAAHVAGVMSLGDAARVVAERGRLMHQLPGGAMAAIRAGHREVLDSLVTVLGPDAPQRISIAAVNAPDATVISGDRDAVAALTEHWTTAGHRVRELTVSHAFHSPHMDSVLDDFRAVLETVELHPPRIPVISDSTGAPLTADEATSPEYWVRHVRETVQFSRALAGLAERGAGYFVELGDGGLAGLAAHHTTTGAEVSVGLLRGANEPEAVLAGVARIFTAGVPVDWSAVRPGRRVPLPTYAFQRQRYWLDADAAHSADVAGAGLDPVAHPLLAAAVSTADGGTVVLTGRLSTRTQPWLAEHTVLGTVLLPGSVFLELVSRAGAEAGCGRIDELVLHSPAVLDHDGLDLQVLVGPADEADSRAVDVYSRADRGEWTHHATGRLSRAADAPAIEATPWPPADAEPVDIAGLYDELAAAGIDYGPAFRGLRGVYRAGADVFAEIAIPATDLDQTGFGLHPVLGDAALHAVGFTALARAGGVGTGGLPFAWSGVTVARTGAPAARVRLRPTGADTLELLATDAAGATVLSIESLTLRAVDAPPRGTRDLYTVSWTPIPAAPGSSPLVRIPAVAEEPFTAAATAVLDLTAHGGPEPAAVHAAVSTALGAVQRWLAAGGTARLAFRTRHAVAIDETDAAPDPAAAAVWGLVRTAQSEHPDRFVLIDTDNAEPGDRELERALALPEPQLALRGGEPHTPRLRRAPVPDGGGPPEWTGTVLITGGTGVLAAALARHLARAGAPRLLLASRRGPAGDGIAALVAELTAAGTHAEAVACDVADRESVAALLRGIPESHPLTAVIHTAGVLDDGVLEALTPERIRTVSAPKVDGAWHLHDLTRELPLSAFVLFSSAAATFGNPGQANYAAANAYLDALARHRHGAGLPATALAWGLWADTGGMAGRIDRGRADRMDALSTEQGLALFDLAVPLPSAHLLPMRIGREALRPGGPTHPLLRDLVRAPAPGGADPGAAHPAERLAGLAEPEQRKYLIDLVAAHIAPVLGYRGPAEVDPDRNFLEMGFDSLAAIELRNRLNTATGLRLPTSLVFDQPTPTVLALHLLEQLRPSRESQLAEVFDAIDRGLDRLLRLGLDDPDGAGEPAATQRLKALGARVAKLRTDGAAASAKGDLADLDDDEMFSLISKTLNISED</sequence>
<keyword evidence="3" id="KW-0808">Transferase</keyword>
<dbReference type="SMART" id="SM00826">
    <property type="entry name" value="PKS_DH"/>
    <property type="match status" value="2"/>
</dbReference>
<feature type="domain" description="Ketosynthase family 3 (KS3)" evidence="8">
    <location>
        <begin position="885"/>
        <end position="1309"/>
    </location>
</feature>
<dbReference type="RefSeq" id="WP_378615333.1">
    <property type="nucleotide sequence ID" value="NZ_JBHSAX010000021.1"/>
</dbReference>
<dbReference type="InterPro" id="IPR009081">
    <property type="entry name" value="PP-bd_ACP"/>
</dbReference>
<dbReference type="PROSITE" id="PS00606">
    <property type="entry name" value="KS3_1"/>
    <property type="match status" value="1"/>
</dbReference>
<gene>
    <name evidence="10" type="ORF">ACFO0B_26060</name>
</gene>
<feature type="region of interest" description="C-terminal hotdog fold" evidence="5">
    <location>
        <begin position="1917"/>
        <end position="2057"/>
    </location>
</feature>
<dbReference type="Pfam" id="PF00698">
    <property type="entry name" value="Acyl_transf_1"/>
    <property type="match status" value="1"/>
</dbReference>
<dbReference type="PROSITE" id="PS00012">
    <property type="entry name" value="PHOSPHOPANTETHEINE"/>
    <property type="match status" value="2"/>
</dbReference>
<feature type="active site" description="Proton donor; for dehydratase activity" evidence="5">
    <location>
        <position position="1977"/>
    </location>
</feature>
<dbReference type="InterPro" id="IPR001227">
    <property type="entry name" value="Ac_transferase_dom_sf"/>
</dbReference>
<dbReference type="InterPro" id="IPR014030">
    <property type="entry name" value="Ketoacyl_synth_N"/>
</dbReference>
<dbReference type="InterPro" id="IPR006162">
    <property type="entry name" value="Ppantetheine_attach_site"/>
</dbReference>
<dbReference type="InterPro" id="IPR032821">
    <property type="entry name" value="PKS_assoc"/>
</dbReference>
<dbReference type="InterPro" id="IPR016035">
    <property type="entry name" value="Acyl_Trfase/lysoPLipase"/>
</dbReference>
<feature type="active site" description="Proton donor; for dehydratase activity" evidence="5">
    <location>
        <position position="269"/>
    </location>
</feature>
<dbReference type="Gene3D" id="3.10.129.110">
    <property type="entry name" value="Polyketide synthase dehydratase"/>
    <property type="match status" value="2"/>
</dbReference>
<accession>A0ABV8E0N5</accession>
<feature type="active site" description="Proton acceptor; for dehydratase activity" evidence="5">
    <location>
        <position position="98"/>
    </location>
</feature>
<reference evidence="11" key="1">
    <citation type="journal article" date="2019" name="Int. J. Syst. Evol. Microbiol.">
        <title>The Global Catalogue of Microorganisms (GCM) 10K type strain sequencing project: providing services to taxonomists for standard genome sequencing and annotation.</title>
        <authorList>
            <consortium name="The Broad Institute Genomics Platform"/>
            <consortium name="The Broad Institute Genome Sequencing Center for Infectious Disease"/>
            <person name="Wu L."/>
            <person name="Ma J."/>
        </authorList>
    </citation>
    <scope>NUCLEOTIDE SEQUENCE [LARGE SCALE GENOMIC DNA]</scope>
    <source>
        <strain evidence="11">CGMCC 4.7330</strain>
    </source>
</reference>
<dbReference type="Pfam" id="PF00109">
    <property type="entry name" value="ketoacyl-synt"/>
    <property type="match status" value="1"/>
</dbReference>
<protein>
    <submittedName>
        <fullName evidence="10">Type I polyketide synthase</fullName>
    </submittedName>
</protein>
<dbReference type="PANTHER" id="PTHR43775:SF51">
    <property type="entry name" value="INACTIVE PHENOLPHTHIOCEROL SYNTHESIS POLYKETIDE SYNTHASE TYPE I PKS1-RELATED"/>
    <property type="match status" value="1"/>
</dbReference>
<feature type="region of interest" description="Disordered" evidence="6">
    <location>
        <begin position="2199"/>
        <end position="2222"/>
    </location>
</feature>
<feature type="domain" description="Carrier" evidence="7">
    <location>
        <begin position="793"/>
        <end position="868"/>
    </location>
</feature>
<dbReference type="InterPro" id="IPR020841">
    <property type="entry name" value="PKS_Beta-ketoAc_synthase_dom"/>
</dbReference>
<evidence type="ECO:0000256" key="5">
    <source>
        <dbReference type="PROSITE-ProRule" id="PRU01363"/>
    </source>
</evidence>
<dbReference type="InterPro" id="IPR014043">
    <property type="entry name" value="Acyl_transferase_dom"/>
</dbReference>
<dbReference type="PROSITE" id="PS50075">
    <property type="entry name" value="CARRIER"/>
    <property type="match status" value="2"/>
</dbReference>